<dbReference type="Proteomes" id="UP000229561">
    <property type="component" value="Unassembled WGS sequence"/>
</dbReference>
<gene>
    <name evidence="1" type="ORF">CO001_02760</name>
</gene>
<dbReference type="InterPro" id="IPR021857">
    <property type="entry name" value="DUF3467"/>
</dbReference>
<dbReference type="EMBL" id="PFGY01000073">
    <property type="protein sequence ID" value="PIW76175.1"/>
    <property type="molecule type" value="Genomic_DNA"/>
</dbReference>
<reference evidence="2" key="1">
    <citation type="submission" date="2017-09" db="EMBL/GenBank/DDBJ databases">
        <title>Depth-based differentiation of microbial function through sediment-hosted aquifers and enrichment of novel symbionts in the deep terrestrial subsurface.</title>
        <authorList>
            <person name="Probst A.J."/>
            <person name="Ladd B."/>
            <person name="Jarett J.K."/>
            <person name="Geller-Mcgrath D.E."/>
            <person name="Sieber C.M.K."/>
            <person name="Emerson J.B."/>
            <person name="Anantharaman K."/>
            <person name="Thomas B.C."/>
            <person name="Malmstrom R."/>
            <person name="Stieglmeier M."/>
            <person name="Klingl A."/>
            <person name="Woyke T."/>
            <person name="Ryan C.M."/>
            <person name="Banfield J.F."/>
        </authorList>
    </citation>
    <scope>NUCLEOTIDE SEQUENCE [LARGE SCALE GENOMIC DNA]</scope>
</reference>
<protein>
    <submittedName>
        <fullName evidence="1">DUF3467 domain-containing protein</fullName>
    </submittedName>
</protein>
<proteinExistence type="predicted"/>
<organism evidence="1 2">
    <name type="scientific">Candidatus Portnoybacteria bacterium CG_4_8_14_3_um_filter_40_10</name>
    <dbReference type="NCBI Taxonomy" id="1974801"/>
    <lineage>
        <taxon>Bacteria</taxon>
        <taxon>Candidatus Portnoyibacteriota</taxon>
    </lineage>
</organism>
<dbReference type="Pfam" id="PF11950">
    <property type="entry name" value="DUF3467"/>
    <property type="match status" value="1"/>
</dbReference>
<evidence type="ECO:0000313" key="1">
    <source>
        <dbReference type="EMBL" id="PIW76175.1"/>
    </source>
</evidence>
<name>A0A2M7II48_9BACT</name>
<comment type="caution">
    <text evidence="1">The sequence shown here is derived from an EMBL/GenBank/DDBJ whole genome shotgun (WGS) entry which is preliminary data.</text>
</comment>
<evidence type="ECO:0000313" key="2">
    <source>
        <dbReference type="Proteomes" id="UP000229561"/>
    </source>
</evidence>
<accession>A0A2M7II48</accession>
<sequence length="95" mass="10919">MANEQKQIQIKAKDEDLKGVYSNLTIISHTKEEFCLDFINTFNPPILTGRVLMSPGHAKRMIKALEENVKKYEEQFGKIEVAREPETPLGFQPQK</sequence>
<dbReference type="AlphaFoldDB" id="A0A2M7II48"/>